<organism evidence="1 2">
    <name type="scientific">Candidatus Nitrospira nitrificans</name>
    <dbReference type="NCBI Taxonomy" id="1742973"/>
    <lineage>
        <taxon>Bacteria</taxon>
        <taxon>Pseudomonadati</taxon>
        <taxon>Nitrospirota</taxon>
        <taxon>Nitrospiria</taxon>
        <taxon>Nitrospirales</taxon>
        <taxon>Nitrospiraceae</taxon>
        <taxon>Nitrospira</taxon>
    </lineage>
</organism>
<accession>A0A0S4L323</accession>
<reference evidence="2" key="1">
    <citation type="submission" date="2015-10" db="EMBL/GenBank/DDBJ databases">
        <authorList>
            <person name="Luecker S."/>
            <person name="Luecker S."/>
        </authorList>
    </citation>
    <scope>NUCLEOTIDE SEQUENCE [LARGE SCALE GENOMIC DNA]</scope>
</reference>
<dbReference type="EMBL" id="CZPZ01000001">
    <property type="protein sequence ID" value="CUS31909.1"/>
    <property type="molecule type" value="Genomic_DNA"/>
</dbReference>
<gene>
    <name evidence="1" type="ORF">COMA2_10360</name>
</gene>
<sequence>MIKHEHCSINDCAGGFVVGFIAEKSGACCGKLLVVGRATVLSGKDERSILEKSFRSATCSGRLSEFRQLGES</sequence>
<dbReference type="Proteomes" id="UP000198736">
    <property type="component" value="Unassembled WGS sequence"/>
</dbReference>
<protein>
    <submittedName>
        <fullName evidence="1">Uncharacterized protein</fullName>
    </submittedName>
</protein>
<name>A0A0S4L323_9BACT</name>
<proteinExistence type="predicted"/>
<evidence type="ECO:0000313" key="2">
    <source>
        <dbReference type="Proteomes" id="UP000198736"/>
    </source>
</evidence>
<dbReference type="AlphaFoldDB" id="A0A0S4L323"/>
<keyword evidence="2" id="KW-1185">Reference proteome</keyword>
<evidence type="ECO:0000313" key="1">
    <source>
        <dbReference type="EMBL" id="CUS31909.1"/>
    </source>
</evidence>
<dbReference type="STRING" id="1742973.COMA2_10360"/>